<comment type="caution">
    <text evidence="3">The sequence shown here is derived from an EMBL/GenBank/DDBJ whole genome shotgun (WGS) entry which is preliminary data.</text>
</comment>
<evidence type="ECO:0000256" key="1">
    <source>
        <dbReference type="SAM" id="SignalP"/>
    </source>
</evidence>
<evidence type="ECO:0000313" key="4">
    <source>
        <dbReference type="Proteomes" id="UP000539985"/>
    </source>
</evidence>
<dbReference type="EMBL" id="JACAQB010000018">
    <property type="protein sequence ID" value="NWB99021.1"/>
    <property type="molecule type" value="Genomic_DNA"/>
</dbReference>
<reference evidence="3 4" key="1">
    <citation type="submission" date="2020-04" db="EMBL/GenBank/DDBJ databases">
        <title>Molecular characterization of pseudomonads from Agaricus bisporus reveal novel blotch 2 pathogens in Western Europe.</title>
        <authorList>
            <person name="Taparia T."/>
            <person name="Krijger M."/>
            <person name="Haynes E."/>
            <person name="Elpinstone J.G."/>
            <person name="Noble R."/>
            <person name="Van Der Wolf J."/>
        </authorList>
    </citation>
    <scope>NUCLEOTIDE SEQUENCE [LARGE SCALE GENOMIC DNA]</scope>
    <source>
        <strain evidence="3 4">H7001</strain>
    </source>
</reference>
<dbReference type="AlphaFoldDB" id="A0A7Y7XGA9"/>
<evidence type="ECO:0000259" key="2">
    <source>
        <dbReference type="Pfam" id="PF13372"/>
    </source>
</evidence>
<organism evidence="3 4">
    <name type="scientific">Pseudomonas gingeri</name>
    <dbReference type="NCBI Taxonomy" id="117681"/>
    <lineage>
        <taxon>Bacteria</taxon>
        <taxon>Pseudomonadati</taxon>
        <taxon>Pseudomonadota</taxon>
        <taxon>Gammaproteobacteria</taxon>
        <taxon>Pseudomonadales</taxon>
        <taxon>Pseudomonadaceae</taxon>
        <taxon>Pseudomonas</taxon>
    </lineage>
</organism>
<feature type="chain" id="PRO_5031056068" evidence="1">
    <location>
        <begin position="31"/>
        <end position="489"/>
    </location>
</feature>
<dbReference type="Gene3D" id="2.40.160.100">
    <property type="match status" value="1"/>
</dbReference>
<feature type="domain" description="Alginate export" evidence="2">
    <location>
        <begin position="95"/>
        <end position="483"/>
    </location>
</feature>
<gene>
    <name evidence="3" type="ORF">HX882_24305</name>
</gene>
<protein>
    <submittedName>
        <fullName evidence="3">Alginate export family protein</fullName>
    </submittedName>
</protein>
<feature type="signal peptide" evidence="1">
    <location>
        <begin position="1"/>
        <end position="30"/>
    </location>
</feature>
<evidence type="ECO:0000313" key="3">
    <source>
        <dbReference type="EMBL" id="NWB99021.1"/>
    </source>
</evidence>
<proteinExistence type="predicted"/>
<dbReference type="InterPro" id="IPR025388">
    <property type="entry name" value="Alginate_export_dom"/>
</dbReference>
<dbReference type="InterPro" id="IPR053728">
    <property type="entry name" value="Alginate_Permeability_Chnl"/>
</dbReference>
<dbReference type="Proteomes" id="UP000539985">
    <property type="component" value="Unassembled WGS sequence"/>
</dbReference>
<sequence>MVNPPKTLYYRVASRCLVLVLPLVAPIALAAPEEQSNTDVTSALNTPVEASPSRPAIKANRWQEDWSALANPQLRTESLDSLKYIALSSYNPATYLSLGATLRERFESNDASGFGSKGVARDSYLLQRFQVHADLHFNEHWRLFTQLEDARAYDKTTLSSADQDRADLRLAFLEYTRKFDSNTLKARVGRQDFAFDLQRFVSSRDGPNVRQSFDAAWANWETGTWRFSGFVSRPVQYFDDRPFDDKSDSTFQFHMLRAERLVWGGNELSAYYALYEHDAARYLDASGNEHRNVFDARFAGAAAGFDWDIEGMGQSGSVGAKTIRAWAAGSRAGYTLSTLPWRPRVGIQMDIASGDSHPGDQTLGTFNPLFPNGYYFSLAGYTGYANLIHVKPSITITPISKLSVMTAVGLLWRQTTEDAVYVQPNLPVSGTAGQGNRWTGAYGQMRTDYAFSANLTGAIEAVHYQIGQSLRNAGGHDSNYLGVELKFGW</sequence>
<dbReference type="RefSeq" id="WP_177104751.1">
    <property type="nucleotide sequence ID" value="NZ_JACAQB010000018.1"/>
</dbReference>
<accession>A0A7Y7XGA9</accession>
<name>A0A7Y7XGA9_9PSED</name>
<dbReference type="Pfam" id="PF13372">
    <property type="entry name" value="Alginate_exp"/>
    <property type="match status" value="1"/>
</dbReference>
<keyword evidence="1" id="KW-0732">Signal</keyword>